<dbReference type="RefSeq" id="XP_003057133.1">
    <property type="nucleotide sequence ID" value="XM_003057087.1"/>
</dbReference>
<evidence type="ECO:0000313" key="1">
    <source>
        <dbReference type="EMBL" id="EEH58778.1"/>
    </source>
</evidence>
<dbReference type="EMBL" id="GG663737">
    <property type="protein sequence ID" value="EEH58778.1"/>
    <property type="molecule type" value="Genomic_DNA"/>
</dbReference>
<sequence length="67" mass="6910">MPGTEPGAPPRYVLPGPAYSPAEAAEARFREKIQAERAAEKAATQKRYDALEAAEAAAKAAAEAAGP</sequence>
<gene>
    <name evidence="1" type="ORF">MICPUCDRAFT_55957</name>
</gene>
<dbReference type="AlphaFoldDB" id="C1MNM3"/>
<dbReference type="Proteomes" id="UP000001876">
    <property type="component" value="Unassembled WGS sequence"/>
</dbReference>
<organism evidence="2">
    <name type="scientific">Micromonas pusilla (strain CCMP1545)</name>
    <name type="common">Picoplanktonic green alga</name>
    <dbReference type="NCBI Taxonomy" id="564608"/>
    <lineage>
        <taxon>Eukaryota</taxon>
        <taxon>Viridiplantae</taxon>
        <taxon>Chlorophyta</taxon>
        <taxon>Mamiellophyceae</taxon>
        <taxon>Mamiellales</taxon>
        <taxon>Mamiellaceae</taxon>
        <taxon>Micromonas</taxon>
    </lineage>
</organism>
<dbReference type="KEGG" id="mpp:MICPUCDRAFT_55957"/>
<reference evidence="1 2" key="1">
    <citation type="journal article" date="2009" name="Science">
        <title>Green evolution and dynamic adaptations revealed by genomes of the marine picoeukaryotes Micromonas.</title>
        <authorList>
            <person name="Worden A.Z."/>
            <person name="Lee J.H."/>
            <person name="Mock T."/>
            <person name="Rouze P."/>
            <person name="Simmons M.P."/>
            <person name="Aerts A.L."/>
            <person name="Allen A.E."/>
            <person name="Cuvelier M.L."/>
            <person name="Derelle E."/>
            <person name="Everett M.V."/>
            <person name="Foulon E."/>
            <person name="Grimwood J."/>
            <person name="Gundlach H."/>
            <person name="Henrissat B."/>
            <person name="Napoli C."/>
            <person name="McDonald S.M."/>
            <person name="Parker M.S."/>
            <person name="Rombauts S."/>
            <person name="Salamov A."/>
            <person name="Von Dassow P."/>
            <person name="Badger J.H."/>
            <person name="Coutinho P.M."/>
            <person name="Demir E."/>
            <person name="Dubchak I."/>
            <person name="Gentemann C."/>
            <person name="Eikrem W."/>
            <person name="Gready J.E."/>
            <person name="John U."/>
            <person name="Lanier W."/>
            <person name="Lindquist E.A."/>
            <person name="Lucas S."/>
            <person name="Mayer K.F."/>
            <person name="Moreau H."/>
            <person name="Not F."/>
            <person name="Otillar R."/>
            <person name="Panaud O."/>
            <person name="Pangilinan J."/>
            <person name="Paulsen I."/>
            <person name="Piegu B."/>
            <person name="Poliakov A."/>
            <person name="Robbens S."/>
            <person name="Schmutz J."/>
            <person name="Toulza E."/>
            <person name="Wyss T."/>
            <person name="Zelensky A."/>
            <person name="Zhou K."/>
            <person name="Armbrust E.V."/>
            <person name="Bhattacharya D."/>
            <person name="Goodenough U.W."/>
            <person name="Van de Peer Y."/>
            <person name="Grigoriev I.V."/>
        </authorList>
    </citation>
    <scope>NUCLEOTIDE SEQUENCE [LARGE SCALE GENOMIC DNA]</scope>
    <source>
        <strain evidence="1 2">CCMP1545</strain>
    </source>
</reference>
<accession>C1MNM3</accession>
<evidence type="ECO:0000313" key="2">
    <source>
        <dbReference type="Proteomes" id="UP000001876"/>
    </source>
</evidence>
<proteinExistence type="predicted"/>
<protein>
    <submittedName>
        <fullName evidence="1">Predicted protein</fullName>
    </submittedName>
</protein>
<name>C1MNM3_MICPC</name>
<keyword evidence="2" id="KW-1185">Reference proteome</keyword>
<dbReference type="GeneID" id="9682572"/>